<reference evidence="3" key="1">
    <citation type="submission" date="2020-08" db="EMBL/GenBank/DDBJ databases">
        <title>Genomic Encyclopedia of Type Strains, Phase IV (KMG-IV): sequencing the most valuable type-strain genomes for metagenomic binning, comparative biology and taxonomic classification.</title>
        <authorList>
            <person name="Goeker M."/>
        </authorList>
    </citation>
    <scope>NUCLEOTIDE SEQUENCE [LARGE SCALE GENOMIC DNA]</scope>
    <source>
        <strain evidence="3">DSM 105040</strain>
    </source>
</reference>
<gene>
    <name evidence="3" type="ORF">GGR17_002354</name>
</gene>
<protein>
    <submittedName>
        <fullName evidence="3">Plasmid maintenance system antidote protein VapI</fullName>
    </submittedName>
</protein>
<dbReference type="InterPro" id="IPR010982">
    <property type="entry name" value="Lambda_DNA-bd_dom_sf"/>
</dbReference>
<proteinExistence type="inferred from homology"/>
<dbReference type="AlphaFoldDB" id="A0A840CAV9"/>
<evidence type="ECO:0000256" key="1">
    <source>
        <dbReference type="ARBA" id="ARBA00007227"/>
    </source>
</evidence>
<dbReference type="Pfam" id="PF06114">
    <property type="entry name" value="Peptidase_M78"/>
    <property type="match status" value="1"/>
</dbReference>
<sequence>MSGNELMEKPDWVSPPGHTIISLLEQNELTVEDFAERIGHTKSVTQKLLDGKHAIDVQLARQLTDVFGASESFWMAREHDYRASMELPEKVSVNSFEDLISTLPLADMKKFGWIENVRSREDKIAESMEFFGVSTIAQWQGRYENAFRGAAYRRATAYASCEIATTAWLRQGEIETQADEVAEWSPEQLRRELDGFRRLTWYKSPSLFLPKLKEGLARAGVKFAIVRAPKGCSASGAVRILADDTPHIQLSFRYLSDDQFWFSLFHEIGHLLLHFDKMPILENSDLQEEECESEANEFASHVIVPMMHQEELFGLASSKSLIIDFAKKIGIAPGLIVGQLQHARIIGFNQMQHLKRRYRWVN</sequence>
<name>A0A840CAV9_9RHOB</name>
<comment type="similarity">
    <text evidence="1">Belongs to the short-chain fatty acyl-CoA assimilation regulator (ScfR) family.</text>
</comment>
<evidence type="ECO:0000313" key="3">
    <source>
        <dbReference type="EMBL" id="MBB4022535.1"/>
    </source>
</evidence>
<dbReference type="Gene3D" id="1.10.260.40">
    <property type="entry name" value="lambda repressor-like DNA-binding domains"/>
    <property type="match status" value="1"/>
</dbReference>
<dbReference type="InterPro" id="IPR010359">
    <property type="entry name" value="IrrE_HExxH"/>
</dbReference>
<dbReference type="SUPFAM" id="SSF47413">
    <property type="entry name" value="lambda repressor-like DNA-binding domains"/>
    <property type="match status" value="1"/>
</dbReference>
<dbReference type="CDD" id="cd00093">
    <property type="entry name" value="HTH_XRE"/>
    <property type="match status" value="1"/>
</dbReference>
<feature type="domain" description="HTH cro/C1-type" evidence="2">
    <location>
        <begin position="20"/>
        <end position="74"/>
    </location>
</feature>
<accession>A0A840CAV9</accession>
<dbReference type="Proteomes" id="UP000585681">
    <property type="component" value="Unassembled WGS sequence"/>
</dbReference>
<dbReference type="PROSITE" id="PS50943">
    <property type="entry name" value="HTH_CROC1"/>
    <property type="match status" value="1"/>
</dbReference>
<dbReference type="Gene3D" id="1.10.10.2910">
    <property type="match status" value="1"/>
</dbReference>
<dbReference type="GO" id="GO:0003677">
    <property type="term" value="F:DNA binding"/>
    <property type="evidence" value="ECO:0007669"/>
    <property type="project" value="InterPro"/>
</dbReference>
<comment type="caution">
    <text evidence="3">The sequence shown here is derived from an EMBL/GenBank/DDBJ whole genome shotgun (WGS) entry which is preliminary data.</text>
</comment>
<organism evidence="3 4">
    <name type="scientific">Actibacterium naphthalenivorans</name>
    <dbReference type="NCBI Taxonomy" id="1614693"/>
    <lineage>
        <taxon>Bacteria</taxon>
        <taxon>Pseudomonadati</taxon>
        <taxon>Pseudomonadota</taxon>
        <taxon>Alphaproteobacteria</taxon>
        <taxon>Rhodobacterales</taxon>
        <taxon>Roseobacteraceae</taxon>
        <taxon>Actibacterium</taxon>
    </lineage>
</organism>
<evidence type="ECO:0000313" key="4">
    <source>
        <dbReference type="Proteomes" id="UP000585681"/>
    </source>
</evidence>
<dbReference type="EMBL" id="JACIEQ010000003">
    <property type="protein sequence ID" value="MBB4022535.1"/>
    <property type="molecule type" value="Genomic_DNA"/>
</dbReference>
<evidence type="ECO:0000259" key="2">
    <source>
        <dbReference type="PROSITE" id="PS50943"/>
    </source>
</evidence>
<dbReference type="InterPro" id="IPR001387">
    <property type="entry name" value="Cro/C1-type_HTH"/>
</dbReference>
<keyword evidence="4" id="KW-1185">Reference proteome</keyword>
<dbReference type="RefSeq" id="WP_162231832.1">
    <property type="nucleotide sequence ID" value="NZ_JACIEQ010000003.1"/>
</dbReference>